<comment type="caution">
    <text evidence="1">The sequence shown here is derived from an EMBL/GenBank/DDBJ whole genome shotgun (WGS) entry which is preliminary data.</text>
</comment>
<accession>A0A2T0TQV5</accession>
<reference evidence="1 2" key="1">
    <citation type="submission" date="2018-03" db="EMBL/GenBank/DDBJ databases">
        <title>Genomic Encyclopedia of Type Strains, Phase III (KMG-III): the genomes of soil and plant-associated and newly described type strains.</title>
        <authorList>
            <person name="Whitman W."/>
        </authorList>
    </citation>
    <scope>NUCLEOTIDE SEQUENCE [LARGE SCALE GENOMIC DNA]</scope>
    <source>
        <strain evidence="1 2">CGMCC 1.9313</strain>
    </source>
</reference>
<evidence type="ECO:0000313" key="1">
    <source>
        <dbReference type="EMBL" id="PRY48037.1"/>
    </source>
</evidence>
<dbReference type="Proteomes" id="UP000238034">
    <property type="component" value="Unassembled WGS sequence"/>
</dbReference>
<name>A0A2T0TQV5_9SPHI</name>
<protein>
    <submittedName>
        <fullName evidence="1">Uncharacterized protein</fullName>
    </submittedName>
</protein>
<keyword evidence="2" id="KW-1185">Reference proteome</keyword>
<organism evidence="1 2">
    <name type="scientific">Arcticibacter pallidicorallinus</name>
    <dbReference type="NCBI Taxonomy" id="1259464"/>
    <lineage>
        <taxon>Bacteria</taxon>
        <taxon>Pseudomonadati</taxon>
        <taxon>Bacteroidota</taxon>
        <taxon>Sphingobacteriia</taxon>
        <taxon>Sphingobacteriales</taxon>
        <taxon>Sphingobacteriaceae</taxon>
        <taxon>Arcticibacter</taxon>
    </lineage>
</organism>
<proteinExistence type="predicted"/>
<dbReference type="AlphaFoldDB" id="A0A2T0TQV5"/>
<sequence length="65" mass="7655">MQQFFFVPFVIAISKTLLLVDRCNFDYIQTGLPSIALLSRFSFRVEHSEGRREKLIVHFVTHKVK</sequence>
<gene>
    <name evidence="1" type="ORF">B0I27_11724</name>
</gene>
<evidence type="ECO:0000313" key="2">
    <source>
        <dbReference type="Proteomes" id="UP000238034"/>
    </source>
</evidence>
<dbReference type="EMBL" id="PVTH01000017">
    <property type="protein sequence ID" value="PRY48037.1"/>
    <property type="molecule type" value="Genomic_DNA"/>
</dbReference>